<dbReference type="PRINTS" id="PR00080">
    <property type="entry name" value="SDRFAMILY"/>
</dbReference>
<dbReference type="InterPro" id="IPR057326">
    <property type="entry name" value="KR_dom"/>
</dbReference>
<accession>A0ABQ5U748</accession>
<dbReference type="EMBL" id="BSNF01000008">
    <property type="protein sequence ID" value="GLQ07550.1"/>
    <property type="molecule type" value="Genomic_DNA"/>
</dbReference>
<gene>
    <name evidence="5" type="ORF">GCM10007924_27710</name>
</gene>
<name>A0ABQ5U748_9PROT</name>
<dbReference type="SUPFAM" id="SSF51735">
    <property type="entry name" value="NAD(P)-binding Rossmann-fold domains"/>
    <property type="match status" value="1"/>
</dbReference>
<sequence>MKKNLTGKRVILTGAASGIGQQLALTLAARGAELALSDINETELQDTAAQLTHLGAPRFRTDRLDVSDTEATRRYAELIQAEFGPADLVINNAGLTRVGPFADVELSSLEHVMEVDFWGVVRMSKAFLPQLIATKGHLVNISSLFGLIGYPGQAGYCAAKHAVKGFSESLAIEMSPHGVTVTSVHPGGVRTNIIRKSTIDAPMAGVRNKEQMARSFDQMAETSAADAAAIIVRGIENGKERILVGRDAVIISLLQRLMPQGYKRLLMKVLWKQGRKKPAEPRPA</sequence>
<feature type="domain" description="Ketoreductase" evidence="4">
    <location>
        <begin position="8"/>
        <end position="190"/>
    </location>
</feature>
<organism evidence="5 6">
    <name type="scientific">Sneathiella chinensis</name>
    <dbReference type="NCBI Taxonomy" id="349750"/>
    <lineage>
        <taxon>Bacteria</taxon>
        <taxon>Pseudomonadati</taxon>
        <taxon>Pseudomonadota</taxon>
        <taxon>Alphaproteobacteria</taxon>
        <taxon>Sneathiellales</taxon>
        <taxon>Sneathiellaceae</taxon>
        <taxon>Sneathiella</taxon>
    </lineage>
</organism>
<evidence type="ECO:0000256" key="3">
    <source>
        <dbReference type="RuleBase" id="RU000363"/>
    </source>
</evidence>
<dbReference type="InterPro" id="IPR002347">
    <property type="entry name" value="SDR_fam"/>
</dbReference>
<evidence type="ECO:0000256" key="1">
    <source>
        <dbReference type="ARBA" id="ARBA00006484"/>
    </source>
</evidence>
<dbReference type="Proteomes" id="UP001161409">
    <property type="component" value="Unassembled WGS sequence"/>
</dbReference>
<dbReference type="PRINTS" id="PR00081">
    <property type="entry name" value="GDHRDH"/>
</dbReference>
<dbReference type="SMART" id="SM00822">
    <property type="entry name" value="PKS_KR"/>
    <property type="match status" value="1"/>
</dbReference>
<keyword evidence="2" id="KW-0560">Oxidoreductase</keyword>
<evidence type="ECO:0000313" key="5">
    <source>
        <dbReference type="EMBL" id="GLQ07550.1"/>
    </source>
</evidence>
<dbReference type="PROSITE" id="PS00061">
    <property type="entry name" value="ADH_SHORT"/>
    <property type="match status" value="1"/>
</dbReference>
<keyword evidence="6" id="KW-1185">Reference proteome</keyword>
<evidence type="ECO:0000313" key="6">
    <source>
        <dbReference type="Proteomes" id="UP001161409"/>
    </source>
</evidence>
<comment type="similarity">
    <text evidence="1 3">Belongs to the short-chain dehydrogenases/reductases (SDR) family.</text>
</comment>
<dbReference type="PANTHER" id="PTHR44196:SF1">
    <property type="entry name" value="DEHYDROGENASE_REDUCTASE SDR FAMILY MEMBER 7B"/>
    <property type="match status" value="1"/>
</dbReference>
<reference evidence="5" key="2">
    <citation type="submission" date="2023-01" db="EMBL/GenBank/DDBJ databases">
        <title>Draft genome sequence of Sneathiella chinensis strain NBRC 103408.</title>
        <authorList>
            <person name="Sun Q."/>
            <person name="Mori K."/>
        </authorList>
    </citation>
    <scope>NUCLEOTIDE SEQUENCE</scope>
    <source>
        <strain evidence="5">NBRC 103408</strain>
    </source>
</reference>
<evidence type="ECO:0000259" key="4">
    <source>
        <dbReference type="SMART" id="SM00822"/>
    </source>
</evidence>
<dbReference type="PANTHER" id="PTHR44196">
    <property type="entry name" value="DEHYDROGENASE/REDUCTASE SDR FAMILY MEMBER 7B"/>
    <property type="match status" value="1"/>
</dbReference>
<proteinExistence type="inferred from homology"/>
<dbReference type="InterPro" id="IPR036291">
    <property type="entry name" value="NAD(P)-bd_dom_sf"/>
</dbReference>
<comment type="caution">
    <text evidence="5">The sequence shown here is derived from an EMBL/GenBank/DDBJ whole genome shotgun (WGS) entry which is preliminary data.</text>
</comment>
<dbReference type="Pfam" id="PF00106">
    <property type="entry name" value="adh_short"/>
    <property type="match status" value="1"/>
</dbReference>
<dbReference type="RefSeq" id="WP_169561617.1">
    <property type="nucleotide sequence ID" value="NZ_BSNF01000008.1"/>
</dbReference>
<protein>
    <submittedName>
        <fullName evidence="5">Short-chain type dehydrogenase/reductase</fullName>
    </submittedName>
</protein>
<reference evidence="5" key="1">
    <citation type="journal article" date="2014" name="Int. J. Syst. Evol. Microbiol.">
        <title>Complete genome of a new Firmicutes species belonging to the dominant human colonic microbiota ('Ruminococcus bicirculans') reveals two chromosomes and a selective capacity to utilize plant glucans.</title>
        <authorList>
            <consortium name="NISC Comparative Sequencing Program"/>
            <person name="Wegmann U."/>
            <person name="Louis P."/>
            <person name="Goesmann A."/>
            <person name="Henrissat B."/>
            <person name="Duncan S.H."/>
            <person name="Flint H.J."/>
        </authorList>
    </citation>
    <scope>NUCLEOTIDE SEQUENCE</scope>
    <source>
        <strain evidence="5">NBRC 103408</strain>
    </source>
</reference>
<evidence type="ECO:0000256" key="2">
    <source>
        <dbReference type="ARBA" id="ARBA00023002"/>
    </source>
</evidence>
<dbReference type="Gene3D" id="3.40.50.720">
    <property type="entry name" value="NAD(P)-binding Rossmann-like Domain"/>
    <property type="match status" value="1"/>
</dbReference>
<dbReference type="InterPro" id="IPR020904">
    <property type="entry name" value="Sc_DH/Rdtase_CS"/>
</dbReference>